<keyword evidence="3" id="KW-1185">Reference proteome</keyword>
<dbReference type="RefSeq" id="WP_377566336.1">
    <property type="nucleotide sequence ID" value="NZ_JBHTMP010000002.1"/>
</dbReference>
<reference evidence="3" key="1">
    <citation type="journal article" date="2019" name="Int. J. Syst. Evol. Microbiol.">
        <title>The Global Catalogue of Microorganisms (GCM) 10K type strain sequencing project: providing services to taxonomists for standard genome sequencing and annotation.</title>
        <authorList>
            <consortium name="The Broad Institute Genomics Platform"/>
            <consortium name="The Broad Institute Genome Sequencing Center for Infectious Disease"/>
            <person name="Wu L."/>
            <person name="Ma J."/>
        </authorList>
    </citation>
    <scope>NUCLEOTIDE SEQUENCE [LARGE SCALE GENOMIC DNA]</scope>
    <source>
        <strain evidence="3">JCM 31037</strain>
    </source>
</reference>
<evidence type="ECO:0000259" key="1">
    <source>
        <dbReference type="Pfam" id="PF00535"/>
    </source>
</evidence>
<keyword evidence="2" id="KW-0328">Glycosyltransferase</keyword>
<evidence type="ECO:0000313" key="2">
    <source>
        <dbReference type="EMBL" id="MFD1319897.1"/>
    </source>
</evidence>
<gene>
    <name evidence="2" type="ORF">ACFQ4H_02210</name>
</gene>
<dbReference type="EMBL" id="JBHTMP010000002">
    <property type="protein sequence ID" value="MFD1319897.1"/>
    <property type="molecule type" value="Genomic_DNA"/>
</dbReference>
<dbReference type="CDD" id="cd00761">
    <property type="entry name" value="Glyco_tranf_GTA_type"/>
    <property type="match status" value="1"/>
</dbReference>
<dbReference type="PANTHER" id="PTHR43685:SF3">
    <property type="entry name" value="SLR2126 PROTEIN"/>
    <property type="match status" value="1"/>
</dbReference>
<protein>
    <submittedName>
        <fullName evidence="2">Glycosyltransferase</fullName>
        <ecNumber evidence="2">2.4.-.-</ecNumber>
    </submittedName>
</protein>
<proteinExistence type="predicted"/>
<dbReference type="Proteomes" id="UP001597260">
    <property type="component" value="Unassembled WGS sequence"/>
</dbReference>
<dbReference type="InterPro" id="IPR050834">
    <property type="entry name" value="Glycosyltransf_2"/>
</dbReference>
<accession>A0ABW3Y637</accession>
<dbReference type="EC" id="2.4.-.-" evidence="2"/>
<dbReference type="Gene3D" id="3.90.550.10">
    <property type="entry name" value="Spore Coat Polysaccharide Biosynthesis Protein SpsA, Chain A"/>
    <property type="match status" value="1"/>
</dbReference>
<comment type="caution">
    <text evidence="2">The sequence shown here is derived from an EMBL/GenBank/DDBJ whole genome shotgun (WGS) entry which is preliminary data.</text>
</comment>
<feature type="domain" description="Glycosyltransferase 2-like" evidence="1">
    <location>
        <begin position="42"/>
        <end position="150"/>
    </location>
</feature>
<sequence>MSSWNSAAVSGTYSEQIRLFRNDWSRLTPPEIGQWRPTRSVSVIVAAYNCQEKLDLTLASLSHQTYPAELLEVVVVDDGSEPPIELPKIRPANCRLVRTSDHSTGWGSASARHVGAIVSTGEILHWLDSDMVVFPQHIEAQVRWHHVCDEAVTLGYKRFVGNGWSTPEEISEHCAAGTIDTLFRIEDTEPHEYIEKLINDSGQLRQGDHLNFRAHVSATAALPRSLYEAAGGFNTDLRLGEDTEFGYRLAQAGAVFVPEPLAGSWHMGASHMMTKGDALRRYNHPHLADLMPQPRYLRPSANRSWAVPLVTAVVPADGSLELVRTCVDRLLASDQTDLRVKLVANWGEITDHRRKILEDPILDRRLLAATYRSEPRVDMVESAPVSAFPSPYLLQIPSRLGVDVNTVRRLLQVADEWQVGLVRLLPVGAKSPHEALALWRTSAVSRALRVQRPGEPLDRVVTEVAGERWVSGDDFSVVDLTSLPEKALVSPKPRLVQAGRKQGQTVTGNTIPVGGIRSLANATRFVARRYAGGAAREVKRRMHRS</sequence>
<dbReference type="GO" id="GO:0016757">
    <property type="term" value="F:glycosyltransferase activity"/>
    <property type="evidence" value="ECO:0007669"/>
    <property type="project" value="UniProtKB-KW"/>
</dbReference>
<keyword evidence="2" id="KW-0808">Transferase</keyword>
<organism evidence="2 3">
    <name type="scientific">Micromonospora sonneratiae</name>
    <dbReference type="NCBI Taxonomy" id="1184706"/>
    <lineage>
        <taxon>Bacteria</taxon>
        <taxon>Bacillati</taxon>
        <taxon>Actinomycetota</taxon>
        <taxon>Actinomycetes</taxon>
        <taxon>Micromonosporales</taxon>
        <taxon>Micromonosporaceae</taxon>
        <taxon>Micromonospora</taxon>
    </lineage>
</organism>
<dbReference type="Pfam" id="PF00535">
    <property type="entry name" value="Glycos_transf_2"/>
    <property type="match status" value="1"/>
</dbReference>
<dbReference type="InterPro" id="IPR029044">
    <property type="entry name" value="Nucleotide-diphossugar_trans"/>
</dbReference>
<dbReference type="SUPFAM" id="SSF53448">
    <property type="entry name" value="Nucleotide-diphospho-sugar transferases"/>
    <property type="match status" value="1"/>
</dbReference>
<dbReference type="PANTHER" id="PTHR43685">
    <property type="entry name" value="GLYCOSYLTRANSFERASE"/>
    <property type="match status" value="1"/>
</dbReference>
<evidence type="ECO:0000313" key="3">
    <source>
        <dbReference type="Proteomes" id="UP001597260"/>
    </source>
</evidence>
<name>A0ABW3Y637_9ACTN</name>
<dbReference type="InterPro" id="IPR001173">
    <property type="entry name" value="Glyco_trans_2-like"/>
</dbReference>